<feature type="compositionally biased region" description="Basic and acidic residues" evidence="1">
    <location>
        <begin position="1493"/>
        <end position="1505"/>
    </location>
</feature>
<feature type="compositionally biased region" description="Polar residues" evidence="1">
    <location>
        <begin position="1506"/>
        <end position="1515"/>
    </location>
</feature>
<feature type="compositionally biased region" description="Low complexity" evidence="1">
    <location>
        <begin position="1069"/>
        <end position="1078"/>
    </location>
</feature>
<feature type="region of interest" description="Disordered" evidence="1">
    <location>
        <begin position="1192"/>
        <end position="1220"/>
    </location>
</feature>
<feature type="compositionally biased region" description="Low complexity" evidence="1">
    <location>
        <begin position="947"/>
        <end position="961"/>
    </location>
</feature>
<feature type="region of interest" description="Disordered" evidence="1">
    <location>
        <begin position="389"/>
        <end position="409"/>
    </location>
</feature>
<name>A0AAV2SVV1_MEGNR</name>
<accession>A0AAV2SVV1</accession>
<evidence type="ECO:0000313" key="2">
    <source>
        <dbReference type="EMBL" id="CAL4249905.1"/>
    </source>
</evidence>
<feature type="compositionally biased region" description="Basic and acidic residues" evidence="1">
    <location>
        <begin position="648"/>
        <end position="657"/>
    </location>
</feature>
<evidence type="ECO:0000313" key="3">
    <source>
        <dbReference type="Proteomes" id="UP001497623"/>
    </source>
</evidence>
<dbReference type="EMBL" id="CAXKWB010160712">
    <property type="protein sequence ID" value="CAL4249905.1"/>
    <property type="molecule type" value="Genomic_DNA"/>
</dbReference>
<dbReference type="Proteomes" id="UP001497623">
    <property type="component" value="Unassembled WGS sequence"/>
</dbReference>
<feature type="compositionally biased region" description="Low complexity" evidence="1">
    <location>
        <begin position="972"/>
        <end position="983"/>
    </location>
</feature>
<proteinExistence type="predicted"/>
<feature type="region of interest" description="Disordered" evidence="1">
    <location>
        <begin position="714"/>
        <end position="733"/>
    </location>
</feature>
<feature type="compositionally biased region" description="Polar residues" evidence="1">
    <location>
        <begin position="460"/>
        <end position="473"/>
    </location>
</feature>
<feature type="compositionally biased region" description="Basic and acidic residues" evidence="1">
    <location>
        <begin position="19"/>
        <end position="39"/>
    </location>
</feature>
<feature type="compositionally biased region" description="Acidic residues" evidence="1">
    <location>
        <begin position="1198"/>
        <end position="1208"/>
    </location>
</feature>
<feature type="compositionally biased region" description="Polar residues" evidence="1">
    <location>
        <begin position="714"/>
        <end position="731"/>
    </location>
</feature>
<protein>
    <submittedName>
        <fullName evidence="2">Uncharacterized protein</fullName>
    </submittedName>
</protein>
<feature type="compositionally biased region" description="Basic and acidic residues" evidence="1">
    <location>
        <begin position="67"/>
        <end position="78"/>
    </location>
</feature>
<feature type="compositionally biased region" description="Low complexity" evidence="1">
    <location>
        <begin position="53"/>
        <end position="66"/>
    </location>
</feature>
<evidence type="ECO:0000256" key="1">
    <source>
        <dbReference type="SAM" id="MobiDB-lite"/>
    </source>
</evidence>
<feature type="region of interest" description="Disordered" evidence="1">
    <location>
        <begin position="1"/>
        <end position="39"/>
    </location>
</feature>
<feature type="region of interest" description="Disordered" evidence="1">
    <location>
        <begin position="947"/>
        <end position="1009"/>
    </location>
</feature>
<feature type="compositionally biased region" description="Low complexity" evidence="1">
    <location>
        <begin position="994"/>
        <end position="1009"/>
    </location>
</feature>
<feature type="region of interest" description="Disordered" evidence="1">
    <location>
        <begin position="1058"/>
        <end position="1082"/>
    </location>
</feature>
<feature type="compositionally biased region" description="Polar residues" evidence="1">
    <location>
        <begin position="1"/>
        <end position="15"/>
    </location>
</feature>
<feature type="region of interest" description="Disordered" evidence="1">
    <location>
        <begin position="1640"/>
        <end position="1734"/>
    </location>
</feature>
<feature type="region of interest" description="Disordered" evidence="1">
    <location>
        <begin position="460"/>
        <end position="567"/>
    </location>
</feature>
<gene>
    <name evidence="2" type="ORF">MNOR_LOCUS41613</name>
</gene>
<sequence length="1771" mass="200179">MTTNPAPVKSFQNSPVFMKSEEDKSNDDPRDYPDGFIQHDDPALLLDFEAYNSNSNKDSQTSSSINHDSRFPEKTIRESTDLDSKSVLSAFASLANLPLDNQVSGTARVDRFQRPIDRAFIARPPRRHQHFRNSILRPIPFASGISKKKPSRVHPPQYNNAGINLIPLQPPHPYNTYREGDIQLSLNTRPELQNKEYFVQTTTKPFRPSELITESRPELNEVTPESITYNDQDRENFIQPDDEAGDHIRPYRDANAQTGGSTSFQRFSPAISSSIPNERFQLFTTPAPRGFQTTTNDFLTRPVFPPSGNFVFNQPPIHPSSPLFNKNTFLHTFPTGPIPQTVRTNQTPRPNTQPVHLPPSNFNRFQPPRPSFHFNLPPLRNIPVSQNSFHSTHLNQPQFQDERPNTNGQVNQVRPQLVRPEVHSPHSRDNSAQTFNPNTVIQFNPHLNQQFEVKPQEPAFNTPTVQLNTNPFSHFSHFAENPQHPQRHENHQSSQFSLDVNSGIPKQHTQPGQSNEDHQFSHFAESPQHPPRHEDQLISHFSPDVNSALPQQPTQSNHGNQGDEVHNFSHFAENPQHLPRHEGPQFHQLSPNVNSLLPLQHTHPREMNGNHEFSQLAENPQLPTRHEGPQFPQSSPDVNSVLPLQPTQHRESNENHKFSHLAANPQHPPRHEDHQFPHNSADVSSALPQPPTQPLPIQEQDQFAFDKESIESPLSLQFQKDTEVTESSLSSVPHRRPITNQFTRRPHRRPVNLKFTRRPFNPQLNGGHEQTTVSVLDPTQPSSISPLIHDFNENKNDFLQVPKFVEDHRMPSSQHHHVTGLGSSDVHGQFLQSNHKTQDQNLQNDNIPLLVNANIIQDETDNDQSIVPTPTPRVTVLDFTGFRQSGEQFDSVQVMPHELAPIPVETELPSPLLTEIPTVIDDIIPLNNIHNEPLEDKTSTIEPEISNTFSSNNMMNDSNISRTTSTRVPAFTRGSQSSSRTQTHPTSTRVPAFRRGSQSSRRTQTQPTTLKTTIAPSTSTSISVTKGRERIMNNGILRATSRNRTRTSTANSIQERLNRFRDRAKSRLSTTTSTTTSTPVSKNDNVVTAIPRLASTRRVHASDRFNALRDRFRTRNKLRTTKSPNVDIATTTNLKMPTDKESVDSNLQNSQINGLQINSGENVLQVKEIIKKQESGQDDFAKNEEFIKNDSLKVQQENESDQQSDIENEQVSRPMDNPDVRSRFREFLKKRRDRLSARFRSTVVPNEASETTTAATVSTNTVATTPANTAAAATTENIKFIVTDVSKIETELPFETSTMIVKERMNPAIDRPFAGRRRVLVARKLIQDKNGETRIARRIIPGGRPLRNRVIPTIGSKNIVEKFALDDKEIMNDEFKTESKVEFHDKEIMKDVFKTESKVELNSSVSSTSENTLLDIFSLSPSTLSAEFVPKPFHLPAQAIREKNRKIPKAEIGHKNEVKTMDIEIITAPPDIFSIQVSADLSGRKDPTSFFEKEENQMGSHDSKPSKVNVNQEEFSSPDVLNDKKKVIEATISPLLSPTIKASQGLFEKEHFIPYERKQLPQFVHSTQSPSIEMTTISQSVLSTSEMSKTTFAKMEKFQFKRPSGSIKESQSPTTQSPFDFLSQTASYSEIKTTLADLLSASRPRFQRPSKASATTTEKSGTSDIKPLDSMFIIPSSSNIEKEKSEKNVDSSHKNPSFTRTDHRHSRPSFSFDILSKKNKDDSPSPISALDISEENYDKREENVTPVPFLTITMATDSPLLPLEMLWNFKR</sequence>
<feature type="compositionally biased region" description="Basic and acidic residues" evidence="1">
    <location>
        <begin position="1680"/>
        <end position="1693"/>
    </location>
</feature>
<feature type="compositionally biased region" description="Polar residues" evidence="1">
    <location>
        <begin position="544"/>
        <end position="560"/>
    </location>
</feature>
<keyword evidence="3" id="KW-1185">Reference proteome</keyword>
<feature type="compositionally biased region" description="Polar residues" evidence="1">
    <location>
        <begin position="1650"/>
        <end position="1663"/>
    </location>
</feature>
<reference evidence="2 3" key="1">
    <citation type="submission" date="2024-05" db="EMBL/GenBank/DDBJ databases">
        <authorList>
            <person name="Wallberg A."/>
        </authorList>
    </citation>
    <scope>NUCLEOTIDE SEQUENCE [LARGE SCALE GENOMIC DNA]</scope>
</reference>
<feature type="region of interest" description="Disordered" evidence="1">
    <location>
        <begin position="621"/>
        <end position="696"/>
    </location>
</feature>
<feature type="compositionally biased region" description="Polar residues" evidence="1">
    <location>
        <begin position="677"/>
        <end position="687"/>
    </location>
</feature>
<comment type="caution">
    <text evidence="2">The sequence shown here is derived from an EMBL/GenBank/DDBJ whole genome shotgun (WGS) entry which is preliminary data.</text>
</comment>
<organism evidence="2 3">
    <name type="scientific">Meganyctiphanes norvegica</name>
    <name type="common">Northern krill</name>
    <name type="synonym">Thysanopoda norvegica</name>
    <dbReference type="NCBI Taxonomy" id="48144"/>
    <lineage>
        <taxon>Eukaryota</taxon>
        <taxon>Metazoa</taxon>
        <taxon>Ecdysozoa</taxon>
        <taxon>Arthropoda</taxon>
        <taxon>Crustacea</taxon>
        <taxon>Multicrustacea</taxon>
        <taxon>Malacostraca</taxon>
        <taxon>Eumalacostraca</taxon>
        <taxon>Eucarida</taxon>
        <taxon>Euphausiacea</taxon>
        <taxon>Euphausiidae</taxon>
        <taxon>Meganyctiphanes</taxon>
    </lineage>
</organism>
<feature type="region of interest" description="Disordered" evidence="1">
    <location>
        <begin position="1493"/>
        <end position="1516"/>
    </location>
</feature>
<feature type="region of interest" description="Disordered" evidence="1">
    <location>
        <begin position="53"/>
        <end position="78"/>
    </location>
</feature>